<organism evidence="1">
    <name type="scientific">bioreactor metagenome</name>
    <dbReference type="NCBI Taxonomy" id="1076179"/>
    <lineage>
        <taxon>unclassified sequences</taxon>
        <taxon>metagenomes</taxon>
        <taxon>ecological metagenomes</taxon>
    </lineage>
</organism>
<comment type="caution">
    <text evidence="1">The sequence shown here is derived from an EMBL/GenBank/DDBJ whole genome shotgun (WGS) entry which is preliminary data.</text>
</comment>
<dbReference type="AlphaFoldDB" id="A0A645G8A7"/>
<protein>
    <submittedName>
        <fullName evidence="1">Uncharacterized protein</fullName>
    </submittedName>
</protein>
<dbReference type="EMBL" id="VSSQ01067838">
    <property type="protein sequence ID" value="MPN20153.1"/>
    <property type="molecule type" value="Genomic_DNA"/>
</dbReference>
<accession>A0A645G8A7</accession>
<name>A0A645G8A7_9ZZZZ</name>
<sequence>MWRDGLQMSDRVWFIAVRQACTRCGADVRTDPRLCMQHRALLPAIFHRGAFDKLRQLGADAIAKLIGELIFSVARILSRLIAQ</sequence>
<gene>
    <name evidence="1" type="ORF">SDC9_167530</name>
</gene>
<proteinExistence type="predicted"/>
<evidence type="ECO:0000313" key="1">
    <source>
        <dbReference type="EMBL" id="MPN20153.1"/>
    </source>
</evidence>
<reference evidence="1" key="1">
    <citation type="submission" date="2019-08" db="EMBL/GenBank/DDBJ databases">
        <authorList>
            <person name="Kucharzyk K."/>
            <person name="Murdoch R.W."/>
            <person name="Higgins S."/>
            <person name="Loffler F."/>
        </authorList>
    </citation>
    <scope>NUCLEOTIDE SEQUENCE</scope>
</reference>